<feature type="compositionally biased region" description="Low complexity" evidence="1">
    <location>
        <begin position="796"/>
        <end position="805"/>
    </location>
</feature>
<evidence type="ECO:0000259" key="2">
    <source>
        <dbReference type="Pfam" id="PF05943"/>
    </source>
</evidence>
<feature type="compositionally biased region" description="Acidic residues" evidence="1">
    <location>
        <begin position="687"/>
        <end position="708"/>
    </location>
</feature>
<dbReference type="Proteomes" id="UP000732193">
    <property type="component" value="Unassembled WGS sequence"/>
</dbReference>
<feature type="region of interest" description="Disordered" evidence="1">
    <location>
        <begin position="832"/>
        <end position="853"/>
    </location>
</feature>
<feature type="domain" description="TssC1 N-terminal" evidence="2">
    <location>
        <begin position="1062"/>
        <end position="1345"/>
    </location>
</feature>
<dbReference type="InterPro" id="IPR008312">
    <property type="entry name" value="T6SS_TssB1"/>
</dbReference>
<evidence type="ECO:0000313" key="3">
    <source>
        <dbReference type="EMBL" id="MBM1714208.1"/>
    </source>
</evidence>
<comment type="caution">
    <text evidence="3">The sequence shown here is derived from an EMBL/GenBank/DDBJ whole genome shotgun (WGS) entry which is preliminary data.</text>
</comment>
<reference evidence="3 4" key="1">
    <citation type="submission" date="2021-01" db="EMBL/GenBank/DDBJ databases">
        <title>Diatom-associated Roseobacters Show Island Model of Population Structure.</title>
        <authorList>
            <person name="Qu L."/>
            <person name="Feng X."/>
            <person name="Chen Y."/>
            <person name="Li L."/>
            <person name="Wang X."/>
            <person name="Hu Z."/>
            <person name="Wang H."/>
            <person name="Luo H."/>
        </authorList>
    </citation>
    <scope>NUCLEOTIDE SEQUENCE [LARGE SCALE GENOMIC DNA]</scope>
    <source>
        <strain evidence="3 4">TR60-84</strain>
    </source>
</reference>
<feature type="region of interest" description="Disordered" evidence="1">
    <location>
        <begin position="1351"/>
        <end position="1409"/>
    </location>
</feature>
<organism evidence="3 4">
    <name type="scientific">Sulfitobacter geojensis</name>
    <dbReference type="NCBI Taxonomy" id="1342299"/>
    <lineage>
        <taxon>Bacteria</taxon>
        <taxon>Pseudomonadati</taxon>
        <taxon>Pseudomonadota</taxon>
        <taxon>Alphaproteobacteria</taxon>
        <taxon>Rhodobacterales</taxon>
        <taxon>Roseobacteraceae</taxon>
        <taxon>Sulfitobacter</taxon>
    </lineage>
</organism>
<dbReference type="InterPro" id="IPR044031">
    <property type="entry name" value="TssC1_N"/>
</dbReference>
<feature type="compositionally biased region" description="Acidic residues" evidence="1">
    <location>
        <begin position="584"/>
        <end position="603"/>
    </location>
</feature>
<feature type="compositionally biased region" description="Acidic residues" evidence="1">
    <location>
        <begin position="629"/>
        <end position="652"/>
    </location>
</feature>
<dbReference type="Pfam" id="PF05591">
    <property type="entry name" value="T6SS_VipA"/>
    <property type="match status" value="2"/>
</dbReference>
<evidence type="ECO:0000256" key="1">
    <source>
        <dbReference type="SAM" id="MobiDB-lite"/>
    </source>
</evidence>
<accession>A0AAE3B6G8</accession>
<dbReference type="Pfam" id="PF05943">
    <property type="entry name" value="VipB"/>
    <property type="match status" value="1"/>
</dbReference>
<protein>
    <submittedName>
        <fullName evidence="3">Type VI secretion system contractile sheath large subunit</fullName>
    </submittedName>
</protein>
<feature type="region of interest" description="Disordered" evidence="1">
    <location>
        <begin position="548"/>
        <end position="813"/>
    </location>
</feature>
<proteinExistence type="predicted"/>
<keyword evidence="4" id="KW-1185">Reference proteome</keyword>
<feature type="compositionally biased region" description="Acidic residues" evidence="1">
    <location>
        <begin position="1376"/>
        <end position="1391"/>
    </location>
</feature>
<feature type="compositionally biased region" description="Pro residues" evidence="1">
    <location>
        <begin position="1358"/>
        <end position="1370"/>
    </location>
</feature>
<gene>
    <name evidence="3" type="ORF">JQV55_11600</name>
</gene>
<dbReference type="RefSeq" id="WP_203242369.1">
    <property type="nucleotide sequence ID" value="NZ_JAFBRH010000002.1"/>
</dbReference>
<dbReference type="EMBL" id="JAFBRM010000002">
    <property type="protein sequence ID" value="MBM1714208.1"/>
    <property type="molecule type" value="Genomic_DNA"/>
</dbReference>
<feature type="compositionally biased region" description="Low complexity" evidence="1">
    <location>
        <begin position="562"/>
        <end position="573"/>
    </location>
</feature>
<sequence>MAGSGQKFIITKASPRVHTEYRLALFDAAKSVQLPFVLGVLGDLADAAQIDARSIEERDFFEIEVEGFDGLKKGPALRSDIALPIGQSDEDTATRSLAYEAQNDFTPDAIAARAAALRPLLEGRPEFTDLIVYMDGGAAIDMPEVDAQSSALDALRAIKLPEPEEDTSGSVLDGLRATAVPDAPVEDESATALDALRRVEVAQQQAEDNTAALDALREIAPTPAEEDQNATGALDALRAVEIAPAVDDDTATAALDELRNQEIAEEEPEDSGAALDALRAVELDDVVDETATEALDALRAMEVPETQNDDNSAEVLASLPTTDLAEPETEDAEAILAGIEAIESEKEEDRSEDILAGIEAVEEQPDADDLEDVLAGIEAPEETAESDDLDAILSDLDTPVVADEAANPDDILAAVEEVAAVEPQDTSDAVLAGIEAAEEQPIADDLEDVLAGIEAPEEAAESDDLDAILSEIDSPVVDEETGTADDVLATIDIAEQPEESDGLEAALAGLEAPEETVEQEDLESVLAGLEAPEERAEDRAEDILATLDPVAPEGDDDDLDAALDGLDAPANAGTDDPLALLDDMGGDSDTETDLDDILADAEPAESAGAEPDDLDALLDDIGGDRADETAQDDIDTLLDDVAPESDPADDALDGMLDALDGDAEQDTQVPEPVQVEEPAQDAPVADVVEEEPEDEEPSEEELQAEQELAELLADLQPDAPDDEDDDLDALLGALDDEPEEEPAPEPPALDDLDALLEGLQDDTADQTEATADGGDTEEGAETDALLDGLAEEAPSTEQTQAAQDPAPDEAATDAEDMDALLAGLEAEVAEAADAGAATADEETTDMPADTGDTTAKATLSAEPELAYGTMSAERPDAQKLERKRFRIAILGDFTGRSAQGLIEVGDALAARKAILLDTDTVEDVIEGFATTLVLPIGKDGAGIEVKLGGLDDLHPDELYENVELFAALKSLKSQLGNGGTADSAAKSLVAWGEQHGRAVAPARATSGGNTVRADLKLSDFQKLIGDTEKTLAQPSPVDELMARVVGPHIRKLPDPDVTAMAGAVDDALSGAMRMVLHHPEFQSVEAQWRALDLIARSIETDDTLEVMLYDVSAEEIAADLTQSDDLSTSGLVRLLTEGPMDEEFGRGAYSAMMGMYTFEETPPHAQLLGRIARVAAHVDAPFFAAITPGFIETAKQDRHPLVATEWDTLRAMPEAGHLALATPRFLMRRPYGAKTEPIYEFDFEEFTQSAGLSGMLWANPVVLVAILLAKSFKENGPSMGLGQIMSLGDMPYHFVLDRFGDQVALPCTERNLTLDKVETVLGRGYLPVVSIKGRDEIRLASFQSLGGGEILGPWSGAKPPPPSAPKPPKAVPDAMDGNDNDTAGDDADLDDLLSGFDLDAGNNDEDIDNDEDMDAELAALLADL</sequence>
<evidence type="ECO:0000313" key="4">
    <source>
        <dbReference type="Proteomes" id="UP000732193"/>
    </source>
</evidence>
<feature type="compositionally biased region" description="Acidic residues" evidence="1">
    <location>
        <begin position="719"/>
        <end position="765"/>
    </location>
</feature>
<dbReference type="PANTHER" id="PTHR35565">
    <property type="entry name" value="CYTOPLASMIC PROTEIN-RELATED"/>
    <property type="match status" value="1"/>
</dbReference>
<feature type="compositionally biased region" description="Low complexity" evidence="1">
    <location>
        <begin position="709"/>
        <end position="718"/>
    </location>
</feature>
<feature type="compositionally biased region" description="Low complexity" evidence="1">
    <location>
        <begin position="1392"/>
        <end position="1401"/>
    </location>
</feature>
<dbReference type="InterPro" id="IPR010269">
    <property type="entry name" value="T6SS_TssC-like"/>
</dbReference>
<dbReference type="PANTHER" id="PTHR35565:SF1">
    <property type="entry name" value="TYPE VI SECRETION SYSTEM CONTRACTILE SHEATH LARGE SUBUNIT"/>
    <property type="match status" value="1"/>
</dbReference>
<name>A0AAE3B6G8_9RHOB</name>